<keyword evidence="2" id="KW-1185">Reference proteome</keyword>
<organism evidence="1 2">
    <name type="scientific">Glycomyces endophyticus</name>
    <dbReference type="NCBI Taxonomy" id="480996"/>
    <lineage>
        <taxon>Bacteria</taxon>
        <taxon>Bacillati</taxon>
        <taxon>Actinomycetota</taxon>
        <taxon>Actinomycetes</taxon>
        <taxon>Glycomycetales</taxon>
        <taxon>Glycomycetaceae</taxon>
        <taxon>Glycomyces</taxon>
    </lineage>
</organism>
<dbReference type="Pfam" id="PF09957">
    <property type="entry name" value="VapB_antitoxin"/>
    <property type="match status" value="1"/>
</dbReference>
<evidence type="ECO:0008006" key="3">
    <source>
        <dbReference type="Google" id="ProtNLM"/>
    </source>
</evidence>
<evidence type="ECO:0000313" key="2">
    <source>
        <dbReference type="Proteomes" id="UP001499851"/>
    </source>
</evidence>
<name>A0ABP4SPI2_9ACTN</name>
<gene>
    <name evidence="1" type="ORF">GCM10009830_22060</name>
</gene>
<proteinExistence type="predicted"/>
<dbReference type="EMBL" id="BAAAQF010000006">
    <property type="protein sequence ID" value="GAA1675079.1"/>
    <property type="molecule type" value="Genomic_DNA"/>
</dbReference>
<dbReference type="InterPro" id="IPR019239">
    <property type="entry name" value="VapB_antitoxin"/>
</dbReference>
<accession>A0ABP4SPI2</accession>
<comment type="caution">
    <text evidence="1">The sequence shown here is derived from an EMBL/GenBank/DDBJ whole genome shotgun (WGS) entry which is preliminary data.</text>
</comment>
<dbReference type="Proteomes" id="UP001499851">
    <property type="component" value="Unassembled WGS sequence"/>
</dbReference>
<sequence length="83" mass="9089">MEVDDAVMAEAQRELGTRSKVATVNEALRLAAERSRVREAIAALDAVELDLAGSERSFRFNGGRDLDRLAERARLEAAEAEDS</sequence>
<protein>
    <recommendedName>
        <fullName evidence="3">DUF2191 domain-containing protein</fullName>
    </recommendedName>
</protein>
<reference evidence="2" key="1">
    <citation type="journal article" date="2019" name="Int. J. Syst. Evol. Microbiol.">
        <title>The Global Catalogue of Microorganisms (GCM) 10K type strain sequencing project: providing services to taxonomists for standard genome sequencing and annotation.</title>
        <authorList>
            <consortium name="The Broad Institute Genomics Platform"/>
            <consortium name="The Broad Institute Genome Sequencing Center for Infectious Disease"/>
            <person name="Wu L."/>
            <person name="Ma J."/>
        </authorList>
    </citation>
    <scope>NUCLEOTIDE SEQUENCE [LARGE SCALE GENOMIC DNA]</scope>
    <source>
        <strain evidence="2">JCM 16001</strain>
    </source>
</reference>
<evidence type="ECO:0000313" key="1">
    <source>
        <dbReference type="EMBL" id="GAA1675079.1"/>
    </source>
</evidence>